<evidence type="ECO:0000313" key="4">
    <source>
        <dbReference type="Proteomes" id="UP000233491"/>
    </source>
</evidence>
<evidence type="ECO:0000256" key="1">
    <source>
        <dbReference type="SAM" id="Phobius"/>
    </source>
</evidence>
<comment type="caution">
    <text evidence="3">The sequence shown here is derived from an EMBL/GenBank/DDBJ whole genome shotgun (WGS) entry which is preliminary data.</text>
</comment>
<name>A0A1I4WIP9_9HYPH</name>
<organism evidence="3 4">
    <name type="scientific">Pleomorphomonas diazotrophica</name>
    <dbReference type="NCBI Taxonomy" id="1166257"/>
    <lineage>
        <taxon>Bacteria</taxon>
        <taxon>Pseudomonadati</taxon>
        <taxon>Pseudomonadota</taxon>
        <taxon>Alphaproteobacteria</taxon>
        <taxon>Hyphomicrobiales</taxon>
        <taxon>Pleomorphomonadaceae</taxon>
        <taxon>Pleomorphomonas</taxon>
    </lineage>
</organism>
<dbReference type="EMBL" id="PJNW01000008">
    <property type="protein sequence ID" value="PKR89109.1"/>
    <property type="molecule type" value="Genomic_DNA"/>
</dbReference>
<keyword evidence="1" id="KW-0812">Transmembrane</keyword>
<feature type="transmembrane region" description="Helical" evidence="1">
    <location>
        <begin position="12"/>
        <end position="33"/>
    </location>
</feature>
<evidence type="ECO:0000259" key="2">
    <source>
        <dbReference type="Pfam" id="PF11127"/>
    </source>
</evidence>
<dbReference type="AlphaFoldDB" id="A0A1I4WIP9"/>
<dbReference type="Proteomes" id="UP000233491">
    <property type="component" value="Unassembled WGS sequence"/>
</dbReference>
<keyword evidence="1" id="KW-0472">Membrane</keyword>
<dbReference type="RefSeq" id="WP_101289343.1">
    <property type="nucleotide sequence ID" value="NZ_FOUQ01000017.1"/>
</dbReference>
<gene>
    <name evidence="3" type="ORF">CXZ10_11375</name>
</gene>
<feature type="domain" description="Inner membrane protein YgaP-like transmembrane" evidence="2">
    <location>
        <begin position="1"/>
        <end position="72"/>
    </location>
</feature>
<dbReference type="InterPro" id="IPR021309">
    <property type="entry name" value="YgaP-like_TM"/>
</dbReference>
<reference evidence="3 4" key="1">
    <citation type="submission" date="2017-12" db="EMBL/GenBank/DDBJ databases">
        <title>Anaerobic carbon monoxide metabolism by Pleomorphomonas carboxyditropha sp. nov., a new mesophilic hydrogenogenic carboxidotroph.</title>
        <authorList>
            <person name="Esquivel-Elizondo S."/>
            <person name="Krajmalnik-Brown R."/>
        </authorList>
    </citation>
    <scope>NUCLEOTIDE SEQUENCE [LARGE SCALE GENOMIC DNA]</scope>
    <source>
        <strain evidence="3 4">R5-392</strain>
    </source>
</reference>
<keyword evidence="1" id="KW-1133">Transmembrane helix</keyword>
<keyword evidence="4" id="KW-1185">Reference proteome</keyword>
<feature type="transmembrane region" description="Helical" evidence="1">
    <location>
        <begin position="39"/>
        <end position="65"/>
    </location>
</feature>
<accession>A0A1I4WIP9</accession>
<dbReference type="Gene3D" id="6.10.140.1340">
    <property type="match status" value="1"/>
</dbReference>
<proteinExistence type="predicted"/>
<sequence>MIKNVGSTDRLIRLIAGVILLIIAVPSLAGMAFVGLGGWAWLVGLIGVALVATGLLNFCGAYALLGINTCKTSQ</sequence>
<dbReference type="Pfam" id="PF11127">
    <property type="entry name" value="YgaP-like_TM"/>
    <property type="match status" value="1"/>
</dbReference>
<protein>
    <submittedName>
        <fullName evidence="3">DUF2892 domain-containing protein</fullName>
    </submittedName>
</protein>
<evidence type="ECO:0000313" key="3">
    <source>
        <dbReference type="EMBL" id="PKR89109.1"/>
    </source>
</evidence>